<dbReference type="EMBL" id="AYYH01000006">
    <property type="protein sequence ID" value="KRN10767.1"/>
    <property type="molecule type" value="Genomic_DNA"/>
</dbReference>
<accession>A0A0R2E392</accession>
<proteinExistence type="predicted"/>
<comment type="caution">
    <text evidence="1">The sequence shown here is derived from an EMBL/GenBank/DDBJ whole genome shotgun (WGS) entry which is preliminary data.</text>
</comment>
<protein>
    <submittedName>
        <fullName evidence="1">Uncharacterized protein</fullName>
    </submittedName>
</protein>
<reference evidence="1 2" key="1">
    <citation type="journal article" date="2015" name="Genome Announc.">
        <title>Expanding the biotechnology potential of lactobacilli through comparative genomics of 213 strains and associated genera.</title>
        <authorList>
            <person name="Sun Z."/>
            <person name="Harris H.M."/>
            <person name="McCann A."/>
            <person name="Guo C."/>
            <person name="Argimon S."/>
            <person name="Zhang W."/>
            <person name="Yang X."/>
            <person name="Jeffery I.B."/>
            <person name="Cooney J.C."/>
            <person name="Kagawa T.F."/>
            <person name="Liu W."/>
            <person name="Song Y."/>
            <person name="Salvetti E."/>
            <person name="Wrobel A."/>
            <person name="Rasinkangas P."/>
            <person name="Parkhill J."/>
            <person name="Rea M.C."/>
            <person name="O'Sullivan O."/>
            <person name="Ritari J."/>
            <person name="Douillard F.P."/>
            <person name="Paul Ross R."/>
            <person name="Yang R."/>
            <person name="Briner A.E."/>
            <person name="Felis G.E."/>
            <person name="de Vos W.M."/>
            <person name="Barrangou R."/>
            <person name="Klaenhammer T.R."/>
            <person name="Caufield P.W."/>
            <person name="Cui Y."/>
            <person name="Zhang H."/>
            <person name="O'Toole P.W."/>
        </authorList>
    </citation>
    <scope>NUCLEOTIDE SEQUENCE [LARGE SCALE GENOMIC DNA]</scope>
    <source>
        <strain evidence="1 2">DSM 20444</strain>
    </source>
</reference>
<keyword evidence="2" id="KW-1185">Reference proteome</keyword>
<organism evidence="1 2">
    <name type="scientific">Liquorilactobacillus mali KCTC 3596 = DSM 20444</name>
    <dbReference type="NCBI Taxonomy" id="1046596"/>
    <lineage>
        <taxon>Bacteria</taxon>
        <taxon>Bacillati</taxon>
        <taxon>Bacillota</taxon>
        <taxon>Bacilli</taxon>
        <taxon>Lactobacillales</taxon>
        <taxon>Lactobacillaceae</taxon>
        <taxon>Liquorilactobacillus</taxon>
    </lineage>
</organism>
<sequence>MFKTTHVGGDSFEQINTNSNVVVKEQEINKLIENGKTVVVLYEAELKMDCYNFEDGVALLNMVVSC</sequence>
<evidence type="ECO:0000313" key="1">
    <source>
        <dbReference type="EMBL" id="KRN10767.1"/>
    </source>
</evidence>
<evidence type="ECO:0000313" key="2">
    <source>
        <dbReference type="Proteomes" id="UP000050898"/>
    </source>
</evidence>
<dbReference type="PATRIC" id="fig|1046596.6.peg.2108"/>
<name>A0A0R2E392_9LACO</name>
<dbReference type="AlphaFoldDB" id="A0A0R2E392"/>
<dbReference type="Proteomes" id="UP000050898">
    <property type="component" value="Unassembled WGS sequence"/>
</dbReference>
<gene>
    <name evidence="1" type="ORF">FD00_GL002009</name>
</gene>